<dbReference type="FunFam" id="2.40.70.10:FF:000027">
    <property type="entry name" value="Aspartic proteinase Asp1 isoform A"/>
    <property type="match status" value="1"/>
</dbReference>
<comment type="similarity">
    <text evidence="1">Belongs to the peptidase A1 family.</text>
</comment>
<dbReference type="GO" id="GO:0004190">
    <property type="term" value="F:aspartic-type endopeptidase activity"/>
    <property type="evidence" value="ECO:0007669"/>
    <property type="project" value="InterPro"/>
</dbReference>
<evidence type="ECO:0000256" key="3">
    <source>
        <dbReference type="SAM" id="SignalP"/>
    </source>
</evidence>
<evidence type="ECO:0000256" key="1">
    <source>
        <dbReference type="ARBA" id="ARBA00007447"/>
    </source>
</evidence>
<feature type="active site" evidence="2">
    <location>
        <position position="55"/>
    </location>
</feature>
<dbReference type="GO" id="GO:0006508">
    <property type="term" value="P:proteolysis"/>
    <property type="evidence" value="ECO:0007669"/>
    <property type="project" value="InterPro"/>
</dbReference>
<accession>A0AAD8W7I9</accession>
<dbReference type="Proteomes" id="UP001231189">
    <property type="component" value="Unassembled WGS sequence"/>
</dbReference>
<proteinExistence type="inferred from homology"/>
<evidence type="ECO:0000256" key="2">
    <source>
        <dbReference type="PIRSR" id="PIRSR601461-1"/>
    </source>
</evidence>
<protein>
    <recommendedName>
        <fullName evidence="4">Peptidase A1 domain-containing protein</fullName>
    </recommendedName>
</protein>
<feature type="active site" evidence="2">
    <location>
        <position position="252"/>
    </location>
</feature>
<dbReference type="Pfam" id="PF14541">
    <property type="entry name" value="TAXi_C"/>
    <property type="match status" value="1"/>
</dbReference>
<dbReference type="EMBL" id="JAUUTY010000004">
    <property type="protein sequence ID" value="KAK1646531.1"/>
    <property type="molecule type" value="Genomic_DNA"/>
</dbReference>
<comment type="caution">
    <text evidence="5">The sequence shown here is derived from an EMBL/GenBank/DDBJ whole genome shotgun (WGS) entry which is preliminary data.</text>
</comment>
<sequence>MATLWALVIAHLLVLLPLLQASVEFELHGNVYPDGYFYVVMNVGEPAKPYFLDVDTGSPVTWLECDFPCQSPKHGPNDMYKPGPSNMVSCEDDRCVTVHKDLRAVHDCSKNPDRCDYKVGYVEESSTGVLLADKFSLPTSIETRPNLAFGWPRSGDPVGRCPRHLRGTGDFTSQLKQQGIITENVVGHCISIHGGGFLFFGGDSNMVPTSGITWLPMAQRIGTYYTPGEATLNLNVQQEYPVSMKPMRTIFDSGTTYTYVHMTTYARLINAVGITLQSSTLKRVYDTALPVCWKDIEPIRSIDDVKNKFQPLDLTFGHGDKQVTLEIPPENYIIVSESGNVCLGILNGSEKGLQEQNLIGGIAMQNHIVIYDNESKQIGWVRSSCDGMPGHAPLIGSRL</sequence>
<feature type="domain" description="Peptidase A1" evidence="4">
    <location>
        <begin position="37"/>
        <end position="381"/>
    </location>
</feature>
<gene>
    <name evidence="5" type="ORF">QYE76_064336</name>
</gene>
<evidence type="ECO:0000313" key="5">
    <source>
        <dbReference type="EMBL" id="KAK1646531.1"/>
    </source>
</evidence>
<dbReference type="PANTHER" id="PTHR13683:SF897">
    <property type="entry name" value="PEPTIDASE A1 DOMAIN-CONTAINING PROTEIN"/>
    <property type="match status" value="1"/>
</dbReference>
<dbReference type="Gene3D" id="2.40.70.10">
    <property type="entry name" value="Acid Proteases"/>
    <property type="match status" value="2"/>
</dbReference>
<name>A0AAD8W7I9_LOLMU</name>
<feature type="signal peptide" evidence="3">
    <location>
        <begin position="1"/>
        <end position="21"/>
    </location>
</feature>
<dbReference type="InterPro" id="IPR033121">
    <property type="entry name" value="PEPTIDASE_A1"/>
</dbReference>
<reference evidence="5" key="1">
    <citation type="submission" date="2023-07" db="EMBL/GenBank/DDBJ databases">
        <title>A chromosome-level genome assembly of Lolium multiflorum.</title>
        <authorList>
            <person name="Chen Y."/>
            <person name="Copetti D."/>
            <person name="Kolliker R."/>
            <person name="Studer B."/>
        </authorList>
    </citation>
    <scope>NUCLEOTIDE SEQUENCE</scope>
    <source>
        <strain evidence="5">02402/16</strain>
        <tissue evidence="5">Leaf</tissue>
    </source>
</reference>
<dbReference type="InterPro" id="IPR032861">
    <property type="entry name" value="TAXi_N"/>
</dbReference>
<evidence type="ECO:0000259" key="4">
    <source>
        <dbReference type="PROSITE" id="PS51767"/>
    </source>
</evidence>
<organism evidence="5 6">
    <name type="scientific">Lolium multiflorum</name>
    <name type="common">Italian ryegrass</name>
    <name type="synonym">Lolium perenne subsp. multiflorum</name>
    <dbReference type="NCBI Taxonomy" id="4521"/>
    <lineage>
        <taxon>Eukaryota</taxon>
        <taxon>Viridiplantae</taxon>
        <taxon>Streptophyta</taxon>
        <taxon>Embryophyta</taxon>
        <taxon>Tracheophyta</taxon>
        <taxon>Spermatophyta</taxon>
        <taxon>Magnoliopsida</taxon>
        <taxon>Liliopsida</taxon>
        <taxon>Poales</taxon>
        <taxon>Poaceae</taxon>
        <taxon>BOP clade</taxon>
        <taxon>Pooideae</taxon>
        <taxon>Poodae</taxon>
        <taxon>Poeae</taxon>
        <taxon>Poeae Chloroplast Group 2 (Poeae type)</taxon>
        <taxon>Loliodinae</taxon>
        <taxon>Loliinae</taxon>
        <taxon>Lolium</taxon>
    </lineage>
</organism>
<dbReference type="InterPro" id="IPR001461">
    <property type="entry name" value="Aspartic_peptidase_A1"/>
</dbReference>
<dbReference type="Pfam" id="PF14543">
    <property type="entry name" value="TAXi_N"/>
    <property type="match status" value="1"/>
</dbReference>
<evidence type="ECO:0000313" key="6">
    <source>
        <dbReference type="Proteomes" id="UP001231189"/>
    </source>
</evidence>
<feature type="chain" id="PRO_5042038468" description="Peptidase A1 domain-containing protein" evidence="3">
    <location>
        <begin position="22"/>
        <end position="399"/>
    </location>
</feature>
<dbReference type="AlphaFoldDB" id="A0AAD8W7I9"/>
<dbReference type="PROSITE" id="PS51767">
    <property type="entry name" value="PEPTIDASE_A1"/>
    <property type="match status" value="1"/>
</dbReference>
<dbReference type="InterPro" id="IPR021109">
    <property type="entry name" value="Peptidase_aspartic_dom_sf"/>
</dbReference>
<keyword evidence="3" id="KW-0732">Signal</keyword>
<dbReference type="SUPFAM" id="SSF50630">
    <property type="entry name" value="Acid proteases"/>
    <property type="match status" value="1"/>
</dbReference>
<dbReference type="PANTHER" id="PTHR13683">
    <property type="entry name" value="ASPARTYL PROTEASES"/>
    <property type="match status" value="1"/>
</dbReference>
<keyword evidence="6" id="KW-1185">Reference proteome</keyword>
<dbReference type="InterPro" id="IPR032799">
    <property type="entry name" value="TAXi_C"/>
</dbReference>